<dbReference type="InterPro" id="IPR000160">
    <property type="entry name" value="GGDEF_dom"/>
</dbReference>
<evidence type="ECO:0000313" key="2">
    <source>
        <dbReference type="EMBL" id="GAE94868.1"/>
    </source>
</evidence>
<dbReference type="PROSITE" id="PS50887">
    <property type="entry name" value="GGDEF"/>
    <property type="match status" value="1"/>
</dbReference>
<dbReference type="InterPro" id="IPR052163">
    <property type="entry name" value="DGC-Regulatory_Protein"/>
</dbReference>
<protein>
    <submittedName>
        <fullName evidence="2">Diguanylate cyclase/phosphodiesterase</fullName>
    </submittedName>
</protein>
<reference evidence="2 3" key="1">
    <citation type="journal article" date="2014" name="Genome Announc.">
        <title>Draft Genome Sequence of the Boron-Tolerant and Moderately Halotolerant Bacterium Gracilibacillus boraciitolerans JCM 21714T.</title>
        <authorList>
            <person name="Ahmed I."/>
            <person name="Oshima K."/>
            <person name="Suda W."/>
            <person name="Kitamura K."/>
            <person name="Iida T."/>
            <person name="Ohmori Y."/>
            <person name="Fujiwara T."/>
            <person name="Hattori M."/>
            <person name="Ohkuma M."/>
        </authorList>
    </citation>
    <scope>NUCLEOTIDE SEQUENCE [LARGE SCALE GENOMIC DNA]</scope>
    <source>
        <strain evidence="2 3">JCM 21714</strain>
    </source>
</reference>
<dbReference type="Gene3D" id="3.30.70.270">
    <property type="match status" value="1"/>
</dbReference>
<proteinExistence type="predicted"/>
<dbReference type="InterPro" id="IPR043128">
    <property type="entry name" value="Rev_trsase/Diguanyl_cyclase"/>
</dbReference>
<sequence>MHNLCKQILSIINQPIIISNEKVMLEASIGISFYPDNGDTVDELLHHADTLMYQQKEIHHQQLDS</sequence>
<dbReference type="Proteomes" id="UP000019102">
    <property type="component" value="Unassembled WGS sequence"/>
</dbReference>
<dbReference type="Pfam" id="PF00990">
    <property type="entry name" value="GGDEF"/>
    <property type="match status" value="1"/>
</dbReference>
<dbReference type="STRING" id="1298598.JCM21714_4067"/>
<dbReference type="PANTHER" id="PTHR46663">
    <property type="entry name" value="DIGUANYLATE CYCLASE DGCT-RELATED"/>
    <property type="match status" value="1"/>
</dbReference>
<dbReference type="PANTHER" id="PTHR46663:SF2">
    <property type="entry name" value="GGDEF DOMAIN-CONTAINING PROTEIN"/>
    <property type="match status" value="1"/>
</dbReference>
<gene>
    <name evidence="2" type="ORF">JCM21714_4067</name>
</gene>
<name>W4VPV3_9BACI</name>
<evidence type="ECO:0000313" key="3">
    <source>
        <dbReference type="Proteomes" id="UP000019102"/>
    </source>
</evidence>
<organism evidence="2 3">
    <name type="scientific">Gracilibacillus boraciitolerans JCM 21714</name>
    <dbReference type="NCBI Taxonomy" id="1298598"/>
    <lineage>
        <taxon>Bacteria</taxon>
        <taxon>Bacillati</taxon>
        <taxon>Bacillota</taxon>
        <taxon>Bacilli</taxon>
        <taxon>Bacillales</taxon>
        <taxon>Bacillaceae</taxon>
        <taxon>Gracilibacillus</taxon>
    </lineage>
</organism>
<feature type="domain" description="GGDEF" evidence="1">
    <location>
        <begin position="1"/>
        <end position="65"/>
    </location>
</feature>
<accession>W4VPV3</accession>
<dbReference type="AlphaFoldDB" id="W4VPV3"/>
<comment type="caution">
    <text evidence="2">The sequence shown here is derived from an EMBL/GenBank/DDBJ whole genome shotgun (WGS) entry which is preliminary data.</text>
</comment>
<dbReference type="InterPro" id="IPR029787">
    <property type="entry name" value="Nucleotide_cyclase"/>
</dbReference>
<dbReference type="EMBL" id="BAVS01000033">
    <property type="protein sequence ID" value="GAE94868.1"/>
    <property type="molecule type" value="Genomic_DNA"/>
</dbReference>
<keyword evidence="3" id="KW-1185">Reference proteome</keyword>
<dbReference type="SUPFAM" id="SSF55073">
    <property type="entry name" value="Nucleotide cyclase"/>
    <property type="match status" value="1"/>
</dbReference>
<evidence type="ECO:0000259" key="1">
    <source>
        <dbReference type="PROSITE" id="PS50887"/>
    </source>
</evidence>
<dbReference type="eggNOG" id="COG5001">
    <property type="taxonomic scope" value="Bacteria"/>
</dbReference>